<dbReference type="InterPro" id="IPR050474">
    <property type="entry name" value="Hel308_SKI2-like"/>
</dbReference>
<dbReference type="Gene3D" id="3.40.50.300">
    <property type="entry name" value="P-loop containing nucleotide triphosphate hydrolases"/>
    <property type="match status" value="2"/>
</dbReference>
<evidence type="ECO:0000256" key="4">
    <source>
        <dbReference type="ARBA" id="ARBA00022840"/>
    </source>
</evidence>
<evidence type="ECO:0000256" key="1">
    <source>
        <dbReference type="ARBA" id="ARBA00022741"/>
    </source>
</evidence>
<reference evidence="6 7" key="1">
    <citation type="submission" date="2018-01" db="EMBL/GenBank/DDBJ databases">
        <title>Co-occurrence of chitin degradation, pigmentation and bioactivity in marine Pseudoalteromonas.</title>
        <authorList>
            <person name="Paulsen S."/>
            <person name="Gram L."/>
            <person name="Machado H."/>
        </authorList>
    </citation>
    <scope>NUCLEOTIDE SEQUENCE [LARGE SCALE GENOMIC DNA]</scope>
    <source>
        <strain evidence="6 7">S3898</strain>
    </source>
</reference>
<dbReference type="AlphaFoldDB" id="A0A4Q7IP84"/>
<evidence type="ECO:0000256" key="3">
    <source>
        <dbReference type="ARBA" id="ARBA00022806"/>
    </source>
</evidence>
<dbReference type="GO" id="GO:0003676">
    <property type="term" value="F:nucleic acid binding"/>
    <property type="evidence" value="ECO:0007669"/>
    <property type="project" value="InterPro"/>
</dbReference>
<dbReference type="GO" id="GO:0005524">
    <property type="term" value="F:ATP binding"/>
    <property type="evidence" value="ECO:0007669"/>
    <property type="project" value="UniProtKB-KW"/>
</dbReference>
<feature type="domain" description="Helicase C-terminal" evidence="5">
    <location>
        <begin position="320"/>
        <end position="514"/>
    </location>
</feature>
<keyword evidence="3 6" id="KW-0347">Helicase</keyword>
<dbReference type="PANTHER" id="PTHR47961:SF6">
    <property type="entry name" value="DNA-DIRECTED DNA POLYMERASE"/>
    <property type="match status" value="1"/>
</dbReference>
<evidence type="ECO:0000259" key="5">
    <source>
        <dbReference type="PROSITE" id="PS51194"/>
    </source>
</evidence>
<name>A0A4Q7IP84_9GAMM</name>
<accession>A0A4Q7IP84</accession>
<keyword evidence="2" id="KW-0378">Hydrolase</keyword>
<dbReference type="InterPro" id="IPR027417">
    <property type="entry name" value="P-loop_NTPase"/>
</dbReference>
<keyword evidence="1" id="KW-0547">Nucleotide-binding</keyword>
<dbReference type="SMART" id="SM00490">
    <property type="entry name" value="HELICc"/>
    <property type="match status" value="1"/>
</dbReference>
<dbReference type="GO" id="GO:0016787">
    <property type="term" value="F:hydrolase activity"/>
    <property type="evidence" value="ECO:0007669"/>
    <property type="project" value="UniProtKB-KW"/>
</dbReference>
<dbReference type="RefSeq" id="WP_130255025.1">
    <property type="nucleotide sequence ID" value="NZ_PPSX01000022.1"/>
</dbReference>
<dbReference type="GO" id="GO:0004386">
    <property type="term" value="F:helicase activity"/>
    <property type="evidence" value="ECO:0007669"/>
    <property type="project" value="UniProtKB-KW"/>
</dbReference>
<evidence type="ECO:0000256" key="2">
    <source>
        <dbReference type="ARBA" id="ARBA00022801"/>
    </source>
</evidence>
<dbReference type="InterPro" id="IPR011545">
    <property type="entry name" value="DEAD/DEAH_box_helicase_dom"/>
</dbReference>
<organism evidence="6 7">
    <name type="scientific">Pseudoalteromonas phenolica</name>
    <dbReference type="NCBI Taxonomy" id="161398"/>
    <lineage>
        <taxon>Bacteria</taxon>
        <taxon>Pseudomonadati</taxon>
        <taxon>Pseudomonadota</taxon>
        <taxon>Gammaproteobacteria</taxon>
        <taxon>Alteromonadales</taxon>
        <taxon>Pseudoalteromonadaceae</taxon>
        <taxon>Pseudoalteromonas</taxon>
    </lineage>
</organism>
<dbReference type="Pfam" id="PF00270">
    <property type="entry name" value="DEAD"/>
    <property type="match status" value="1"/>
</dbReference>
<comment type="caution">
    <text evidence="6">The sequence shown here is derived from an EMBL/GenBank/DDBJ whole genome shotgun (WGS) entry which is preliminary data.</text>
</comment>
<protein>
    <submittedName>
        <fullName evidence="6">Helicase</fullName>
    </submittedName>
</protein>
<dbReference type="PROSITE" id="PS51194">
    <property type="entry name" value="HELICASE_CTER"/>
    <property type="match status" value="1"/>
</dbReference>
<evidence type="ECO:0000313" key="6">
    <source>
        <dbReference type="EMBL" id="RZQ53750.1"/>
    </source>
</evidence>
<keyword evidence="4" id="KW-0067">ATP-binding</keyword>
<dbReference type="Proteomes" id="UP000291338">
    <property type="component" value="Unassembled WGS sequence"/>
</dbReference>
<sequence length="772" mass="88364">MLSNIIQGEGIREILDRSIREFHTNGPVDLGVLEKLSLIKIHHPDVFAEYESKILSVMGLFYKLEEPKSFLESVYQNLGNTIEDKFGKPFTPMQASAFQSISSKRFYSFSAPTSTGKSHLFRDLINEEELDIVIVVPSRALIAEFYSSVIGLVSKEVLVLQFVENINQHHTARRIFIITPERGVELFKYVDVFDIGLFLFDEAQISEEPIRGISFDAFVRRAEKAFPEAKKVFAHPFIANPEAQLSKHKFVEDSESKNFKQSNVGKVYLSRNEDGTLAYFSPNFESDTVDCELDVLSQTLKNGGTALIYISKSKIFKGGHIEGFGQYIELCPFVKNKNALAIVEQLKKYIGASEGQFGKHSSFLTLMERGVVVHHGSMPLKARLLIEQFVRDGHAKICFATATLVQGINMPFDCVWIDNFNNMRDLTLKNLIGRAGRTTSRKGYFDYGYTIINSENVDTFSARVSSPTELKPESKLDEDSKNIPEDFSDLVTAIKTDTFNDELHLTDAQIQRLTESNLKSDIRFILDKLIDGDKAIGGNQYYEIKPSDRTKIKDKLKKVYITHLKRTSLTRAEQTILSTSIPLLLWRVQGKSFSETLSLRHSYLTHRDQTRALQRNLREKSITQEQFNAEIDNLKIKSTYRAESIPNIDVRSVLLFERSTSVNEFDYDLLVYDTYDYLDKVISLSLADPLCAALTVYFEQTEDVRAKVFKNFIRYGTNNEVEIWLLKYGFDPEDTEWISKYVEHIDENGIIFVDNVVELNQEQLNVINRYLY</sequence>
<dbReference type="InterPro" id="IPR001650">
    <property type="entry name" value="Helicase_C-like"/>
</dbReference>
<dbReference type="PANTHER" id="PTHR47961">
    <property type="entry name" value="DNA POLYMERASE THETA, PUTATIVE (AFU_ORTHOLOGUE AFUA_1G05260)-RELATED"/>
    <property type="match status" value="1"/>
</dbReference>
<proteinExistence type="predicted"/>
<dbReference type="EMBL" id="PPSX01000022">
    <property type="protein sequence ID" value="RZQ53750.1"/>
    <property type="molecule type" value="Genomic_DNA"/>
</dbReference>
<gene>
    <name evidence="6" type="ORF">C1E23_07745</name>
</gene>
<evidence type="ECO:0000313" key="7">
    <source>
        <dbReference type="Proteomes" id="UP000291338"/>
    </source>
</evidence>
<dbReference type="SUPFAM" id="SSF52540">
    <property type="entry name" value="P-loop containing nucleoside triphosphate hydrolases"/>
    <property type="match status" value="1"/>
</dbReference>